<evidence type="ECO:0000256" key="1">
    <source>
        <dbReference type="ARBA" id="ARBA00001947"/>
    </source>
</evidence>
<dbReference type="Proteomes" id="UP000030106">
    <property type="component" value="Unassembled WGS sequence"/>
</dbReference>
<dbReference type="PANTHER" id="PTHR42940">
    <property type="entry name" value="ALCOHOL DEHYDROGENASE 1-RELATED"/>
    <property type="match status" value="1"/>
</dbReference>
<evidence type="ECO:0000256" key="6">
    <source>
        <dbReference type="ARBA" id="ARBA00023002"/>
    </source>
</evidence>
<dbReference type="FunFam" id="3.40.50.720:FF:000022">
    <property type="entry name" value="Cinnamyl alcohol dehydrogenase"/>
    <property type="match status" value="1"/>
</dbReference>
<dbReference type="GO" id="GO:0005737">
    <property type="term" value="C:cytoplasm"/>
    <property type="evidence" value="ECO:0007669"/>
    <property type="project" value="TreeGrafter"/>
</dbReference>
<dbReference type="GO" id="GO:0004022">
    <property type="term" value="F:alcohol dehydrogenase (NAD+) activity"/>
    <property type="evidence" value="ECO:0007669"/>
    <property type="project" value="TreeGrafter"/>
</dbReference>
<accession>A0A0A2W088</accession>
<dbReference type="PROSITE" id="PS00059">
    <property type="entry name" value="ADH_ZINC"/>
    <property type="match status" value="1"/>
</dbReference>
<evidence type="ECO:0000256" key="7">
    <source>
        <dbReference type="RuleBase" id="RU361277"/>
    </source>
</evidence>
<dbReference type="GO" id="GO:0008270">
    <property type="term" value="F:zinc ion binding"/>
    <property type="evidence" value="ECO:0007669"/>
    <property type="project" value="InterPro"/>
</dbReference>
<dbReference type="Pfam" id="PF08240">
    <property type="entry name" value="ADH_N"/>
    <property type="match status" value="1"/>
</dbReference>
<dbReference type="InterPro" id="IPR002328">
    <property type="entry name" value="ADH_Zn_CS"/>
</dbReference>
<dbReference type="InterPro" id="IPR036291">
    <property type="entry name" value="NAD(P)-bd_dom_sf"/>
</dbReference>
<gene>
    <name evidence="9" type="ORF">BBAD15_g844</name>
</gene>
<dbReference type="CDD" id="cd08296">
    <property type="entry name" value="CAD_like"/>
    <property type="match status" value="1"/>
</dbReference>
<keyword evidence="6" id="KW-0560">Oxidoreductase</keyword>
<proteinExistence type="inferred from homology"/>
<dbReference type="InterPro" id="IPR013149">
    <property type="entry name" value="ADH-like_C"/>
</dbReference>
<dbReference type="PANTHER" id="PTHR42940:SF7">
    <property type="entry name" value="ALCOHOL DEHYDROGENASE-LIKE N-TERMINAL DOMAIN-CONTAINING PROTEIN"/>
    <property type="match status" value="1"/>
</dbReference>
<organism evidence="9 10">
    <name type="scientific">Beauveria bassiana D1-5</name>
    <dbReference type="NCBI Taxonomy" id="1245745"/>
    <lineage>
        <taxon>Eukaryota</taxon>
        <taxon>Fungi</taxon>
        <taxon>Dikarya</taxon>
        <taxon>Ascomycota</taxon>
        <taxon>Pezizomycotina</taxon>
        <taxon>Sordariomycetes</taxon>
        <taxon>Hypocreomycetidae</taxon>
        <taxon>Hypocreales</taxon>
        <taxon>Cordycipitaceae</taxon>
        <taxon>Beauveria</taxon>
    </lineage>
</organism>
<name>A0A0A2W088_BEABA</name>
<dbReference type="Gene3D" id="3.40.50.720">
    <property type="entry name" value="NAD(P)-binding Rossmann-like Domain"/>
    <property type="match status" value="1"/>
</dbReference>
<sequence length="344" mass="35519">MTYKAMQASGNGSLTLVERPVPQPGTGEVLIKIEACGICGADGGVIDGGEKNVVYPRIPGHEVVGTLLKLGGGVPSGLRIGQRVGVGRLGGHCNACDACRRGEFTLCSHQPIVGSSQDGGYAEMMLAKATGLVAIPDELSAVTAAPLLCAGIATFNAVRKSGAQPGDSIAILGIGGLGHLAVQYAARMGFRVIAIGRGSDKAQATLALGASDYLDSTIAKPAEALKKIGGVKTILTTATDSAIASSLLPALQPKGKLMVLGVGQQPLMLSPGMLVGRELSVEGSLTGTPYETESALRFSLRNNVQPMTEIFPLEQANEAWQKMKSGKARFRLVLTMDNPPAVFN</sequence>
<dbReference type="InterPro" id="IPR011032">
    <property type="entry name" value="GroES-like_sf"/>
</dbReference>
<protein>
    <submittedName>
        <fullName evidence="9">Alcohol dehydrogenase</fullName>
    </submittedName>
</protein>
<evidence type="ECO:0000259" key="8">
    <source>
        <dbReference type="SMART" id="SM00829"/>
    </source>
</evidence>
<dbReference type="HOGENOM" id="CLU_026673_20_1_1"/>
<evidence type="ECO:0000313" key="9">
    <source>
        <dbReference type="EMBL" id="KGQ13308.1"/>
    </source>
</evidence>
<dbReference type="InterPro" id="IPR020843">
    <property type="entry name" value="ER"/>
</dbReference>
<dbReference type="Gene3D" id="3.90.180.10">
    <property type="entry name" value="Medium-chain alcohol dehydrogenases, catalytic domain"/>
    <property type="match status" value="1"/>
</dbReference>
<evidence type="ECO:0000256" key="5">
    <source>
        <dbReference type="ARBA" id="ARBA00022833"/>
    </source>
</evidence>
<keyword evidence="4 7" id="KW-0479">Metal-binding</keyword>
<comment type="similarity">
    <text evidence="3 7">Belongs to the zinc-containing alcohol dehydrogenase family.</text>
</comment>
<dbReference type="Pfam" id="PF00107">
    <property type="entry name" value="ADH_zinc_N"/>
    <property type="match status" value="1"/>
</dbReference>
<comment type="caution">
    <text evidence="9">The sequence shown here is derived from an EMBL/GenBank/DDBJ whole genome shotgun (WGS) entry which is preliminary data.</text>
</comment>
<evidence type="ECO:0000313" key="10">
    <source>
        <dbReference type="Proteomes" id="UP000030106"/>
    </source>
</evidence>
<dbReference type="InterPro" id="IPR013154">
    <property type="entry name" value="ADH-like_N"/>
</dbReference>
<dbReference type="EMBL" id="ANFO01000044">
    <property type="protein sequence ID" value="KGQ13308.1"/>
    <property type="molecule type" value="Genomic_DNA"/>
</dbReference>
<comment type="pathway">
    <text evidence="2">Secondary metabolite biosynthesis.</text>
</comment>
<evidence type="ECO:0000256" key="4">
    <source>
        <dbReference type="ARBA" id="ARBA00022723"/>
    </source>
</evidence>
<evidence type="ECO:0000256" key="3">
    <source>
        <dbReference type="ARBA" id="ARBA00008072"/>
    </source>
</evidence>
<reference evidence="9 10" key="1">
    <citation type="submission" date="2012-10" db="EMBL/GenBank/DDBJ databases">
        <title>Genome sequencing and analysis of entomopathogenic fungi Beauveria bassiana D1-5.</title>
        <authorList>
            <person name="Li Q."/>
            <person name="Wang L."/>
            <person name="Zhang Z."/>
            <person name="Wang Q."/>
            <person name="Ren J."/>
            <person name="Wang M."/>
            <person name="Xu W."/>
            <person name="Wang J."/>
            <person name="Lu Y."/>
            <person name="Du Q."/>
            <person name="Sun Z."/>
        </authorList>
    </citation>
    <scope>NUCLEOTIDE SEQUENCE [LARGE SCALE GENOMIC DNA]</scope>
    <source>
        <strain evidence="9 10">D1-5</strain>
    </source>
</reference>
<dbReference type="SMART" id="SM00829">
    <property type="entry name" value="PKS_ER"/>
    <property type="match status" value="1"/>
</dbReference>
<comment type="cofactor">
    <cofactor evidence="1 7">
        <name>Zn(2+)</name>
        <dbReference type="ChEBI" id="CHEBI:29105"/>
    </cofactor>
</comment>
<dbReference type="OrthoDB" id="1879366at2759"/>
<dbReference type="SUPFAM" id="SSF50129">
    <property type="entry name" value="GroES-like"/>
    <property type="match status" value="1"/>
</dbReference>
<keyword evidence="5 7" id="KW-0862">Zinc</keyword>
<evidence type="ECO:0000256" key="2">
    <source>
        <dbReference type="ARBA" id="ARBA00005179"/>
    </source>
</evidence>
<dbReference type="STRING" id="1245745.A0A0A2W088"/>
<dbReference type="AlphaFoldDB" id="A0A0A2W088"/>
<dbReference type="SUPFAM" id="SSF51735">
    <property type="entry name" value="NAD(P)-binding Rossmann-fold domains"/>
    <property type="match status" value="1"/>
</dbReference>
<feature type="domain" description="Enoyl reductase (ER)" evidence="8">
    <location>
        <begin position="10"/>
        <end position="334"/>
    </location>
</feature>